<dbReference type="CDD" id="cd02021">
    <property type="entry name" value="GntK"/>
    <property type="match status" value="1"/>
</dbReference>
<keyword evidence="8" id="KW-0547">Nucleotide-binding</keyword>
<evidence type="ECO:0000256" key="4">
    <source>
        <dbReference type="ARBA" id="ARBA00008419"/>
    </source>
</evidence>
<dbReference type="NCBIfam" id="TIGR00873">
    <property type="entry name" value="gnd"/>
    <property type="match status" value="1"/>
</dbReference>
<dbReference type="NCBIfam" id="NF006765">
    <property type="entry name" value="PRK09287.1"/>
    <property type="match status" value="1"/>
</dbReference>
<dbReference type="InterPro" id="IPR006113">
    <property type="entry name" value="6PGDH_Gnd/GntZ"/>
</dbReference>
<dbReference type="NCBIfam" id="TIGR01313">
    <property type="entry name" value="therm_gnt_kin"/>
    <property type="match status" value="1"/>
</dbReference>
<dbReference type="SUPFAM" id="SSF52540">
    <property type="entry name" value="P-loop containing nucleoside triphosphate hydrolases"/>
    <property type="match status" value="1"/>
</dbReference>
<dbReference type="EMBL" id="BAABCW010000010">
    <property type="protein sequence ID" value="GAA3511297.1"/>
    <property type="molecule type" value="Genomic_DNA"/>
</dbReference>
<dbReference type="Pfam" id="PF00393">
    <property type="entry name" value="6PGD"/>
    <property type="match status" value="1"/>
</dbReference>
<evidence type="ECO:0000256" key="15">
    <source>
        <dbReference type="ARBA" id="ARBA00048640"/>
    </source>
</evidence>
<keyword evidence="9" id="KW-0418">Kinase</keyword>
<dbReference type="PRINTS" id="PR00076">
    <property type="entry name" value="6PGDHDRGNASE"/>
</dbReference>
<keyword evidence="7" id="KW-0808">Transferase</keyword>
<comment type="pathway">
    <text evidence="3 16">Carbohydrate degradation; pentose phosphate pathway; D-ribulose 5-phosphate from D-glucose 6-phosphate (oxidative stage): step 3/3.</text>
</comment>
<dbReference type="InterPro" id="IPR008927">
    <property type="entry name" value="6-PGluconate_DH-like_C_sf"/>
</dbReference>
<evidence type="ECO:0000256" key="7">
    <source>
        <dbReference type="ARBA" id="ARBA00022679"/>
    </source>
</evidence>
<evidence type="ECO:0000313" key="19">
    <source>
        <dbReference type="Proteomes" id="UP001500459"/>
    </source>
</evidence>
<comment type="similarity">
    <text evidence="5">Belongs to the gluconokinase GntK/GntV family.</text>
</comment>
<evidence type="ECO:0000256" key="12">
    <source>
        <dbReference type="ARBA" id="ARBA00023064"/>
    </source>
</evidence>
<accession>A0ABP6ULE2</accession>
<keyword evidence="10" id="KW-0067">ATP-binding</keyword>
<gene>
    <name evidence="18" type="ORF">GCM10022393_26340</name>
</gene>
<dbReference type="Gene3D" id="1.10.1040.10">
    <property type="entry name" value="N-(1-d-carboxylethyl)-l-norvaline Dehydrogenase, domain 2"/>
    <property type="match status" value="1"/>
</dbReference>
<dbReference type="Pfam" id="PF01202">
    <property type="entry name" value="SKI"/>
    <property type="match status" value="1"/>
</dbReference>
<dbReference type="Gene3D" id="1.20.5.320">
    <property type="entry name" value="6-Phosphogluconate Dehydrogenase, domain 3"/>
    <property type="match status" value="1"/>
</dbReference>
<dbReference type="InterPro" id="IPR006115">
    <property type="entry name" value="6PGDH_NADP-bd"/>
</dbReference>
<dbReference type="Proteomes" id="UP001500459">
    <property type="component" value="Unassembled WGS sequence"/>
</dbReference>
<evidence type="ECO:0000256" key="13">
    <source>
        <dbReference type="ARBA" id="ARBA00023126"/>
    </source>
</evidence>
<name>A0ABP6ULE2_9FLAO</name>
<dbReference type="InterPro" id="IPR006114">
    <property type="entry name" value="6PGDH_C"/>
</dbReference>
<keyword evidence="11 16" id="KW-0560">Oxidoreductase</keyword>
<dbReference type="SUPFAM" id="SSF51735">
    <property type="entry name" value="NAD(P)-binding Rossmann-fold domains"/>
    <property type="match status" value="1"/>
</dbReference>
<comment type="catalytic activity">
    <reaction evidence="14">
        <text>D-gluconate + ATP = 6-phospho-D-gluconate + ADP + H(+)</text>
        <dbReference type="Rhea" id="RHEA:19433"/>
        <dbReference type="ChEBI" id="CHEBI:15378"/>
        <dbReference type="ChEBI" id="CHEBI:18391"/>
        <dbReference type="ChEBI" id="CHEBI:30616"/>
        <dbReference type="ChEBI" id="CHEBI:58759"/>
        <dbReference type="ChEBI" id="CHEBI:456216"/>
        <dbReference type="EC" id="2.7.1.12"/>
    </reaction>
</comment>
<evidence type="ECO:0000259" key="17">
    <source>
        <dbReference type="SMART" id="SM01350"/>
    </source>
</evidence>
<comment type="catalytic activity">
    <reaction evidence="15 16">
        <text>6-phospho-D-gluconate + NADP(+) = D-ribulose 5-phosphate + CO2 + NADPH</text>
        <dbReference type="Rhea" id="RHEA:10116"/>
        <dbReference type="ChEBI" id="CHEBI:16526"/>
        <dbReference type="ChEBI" id="CHEBI:57783"/>
        <dbReference type="ChEBI" id="CHEBI:58121"/>
        <dbReference type="ChEBI" id="CHEBI:58349"/>
        <dbReference type="ChEBI" id="CHEBI:58759"/>
        <dbReference type="EC" id="1.1.1.44"/>
    </reaction>
</comment>
<reference evidence="19" key="1">
    <citation type="journal article" date="2019" name="Int. J. Syst. Evol. Microbiol.">
        <title>The Global Catalogue of Microorganisms (GCM) 10K type strain sequencing project: providing services to taxonomists for standard genome sequencing and annotation.</title>
        <authorList>
            <consortium name="The Broad Institute Genomics Platform"/>
            <consortium name="The Broad Institute Genome Sequencing Center for Infectious Disease"/>
            <person name="Wu L."/>
            <person name="Ma J."/>
        </authorList>
    </citation>
    <scope>NUCLEOTIDE SEQUENCE [LARGE SCALE GENOMIC DNA]</scope>
    <source>
        <strain evidence="19">JCM 17106</strain>
    </source>
</reference>
<comment type="caution">
    <text evidence="18">The sequence shown here is derived from an EMBL/GenBank/DDBJ whole genome shotgun (WGS) entry which is preliminary data.</text>
</comment>
<dbReference type="InterPro" id="IPR013328">
    <property type="entry name" value="6PGD_dom2"/>
</dbReference>
<evidence type="ECO:0000256" key="1">
    <source>
        <dbReference type="ARBA" id="ARBA00002526"/>
    </source>
</evidence>
<dbReference type="PANTHER" id="PTHR11811">
    <property type="entry name" value="6-PHOSPHOGLUCONATE DEHYDROGENASE"/>
    <property type="match status" value="1"/>
</dbReference>
<sequence length="652" mass="72668">MMNSKKVYIVFGVSGCGKTTIGKALALELGIPFYDADDFHPESNINKMKAGTPLNDDDRQPWLEALVDHIRSCCSKKGAVLACSALKQSYRETLQSDLKEHIKWIFLNGNYNLIFKRLNEREGHFFRKELLASQFGTLEKPKAGISICLTKNVDIVKSVVEIIEEIKLKFIEEELRDKIIKSQIGIIGLGVMGGNLALNVLSKGFHLSVFNRQVLGKEENVAKNFVETHANKKTSLLGFDHLSPFIDSLETPRTILIMVKSGEAVDAIINEITPLLNANDCVIDGGNSHYKDTIRRELSFDTININFLGVGISGGAEGALNGPSIMPGGSKKGYKQAKKILDAIAAKDINNTPCSAYIGPGGSGHFVKMVHNSIEYGEMQLLAEIYQLLRYVAKKSPEDIATIFENWSTRKKNSYLLEITIKILRKKDNGAYLIDKILDKTGQNGTGNWSAVEGIRAGIPIDTIIASVMARNISSRKEQRVLTSEIYRLDYKIPEVEETFINQLEEAYYVVSIINHSIGFDLLQRISERNSWELNLSEIAQIWTNGCIIRSDLMQTIALLFSEGTYQDLLLFPEIVALMKTNISSLQTSLQSGLLSGFALPVMSGAANYFFAYTTANSSANLIQAQRDFFGAHTYQRIDKSLNDFFHTDWKI</sequence>
<comment type="similarity">
    <text evidence="4 16">Belongs to the 6-phosphogluconate dehydrogenase family.</text>
</comment>
<keyword evidence="13 16" id="KW-0570">Pentose shunt</keyword>
<dbReference type="RefSeq" id="WP_344928111.1">
    <property type="nucleotide sequence ID" value="NZ_BAABCW010000010.1"/>
</dbReference>
<evidence type="ECO:0000256" key="14">
    <source>
        <dbReference type="ARBA" id="ARBA00048090"/>
    </source>
</evidence>
<organism evidence="18 19">
    <name type="scientific">Aquimarina addita</name>
    <dbReference type="NCBI Taxonomy" id="870485"/>
    <lineage>
        <taxon>Bacteria</taxon>
        <taxon>Pseudomonadati</taxon>
        <taxon>Bacteroidota</taxon>
        <taxon>Flavobacteriia</taxon>
        <taxon>Flavobacteriales</taxon>
        <taxon>Flavobacteriaceae</taxon>
        <taxon>Aquimarina</taxon>
    </lineage>
</organism>
<keyword evidence="19" id="KW-1185">Reference proteome</keyword>
<comment type="pathway">
    <text evidence="2">Carbohydrate acid metabolism.</text>
</comment>
<dbReference type="SUPFAM" id="SSF48179">
    <property type="entry name" value="6-phosphogluconate dehydrogenase C-terminal domain-like"/>
    <property type="match status" value="1"/>
</dbReference>
<evidence type="ECO:0000256" key="2">
    <source>
        <dbReference type="ARBA" id="ARBA00004761"/>
    </source>
</evidence>
<keyword evidence="16" id="KW-0521">NADP</keyword>
<dbReference type="InterPro" id="IPR036291">
    <property type="entry name" value="NAD(P)-bd_dom_sf"/>
</dbReference>
<dbReference type="Gene3D" id="3.40.50.720">
    <property type="entry name" value="NAD(P)-binding Rossmann-like Domain"/>
    <property type="match status" value="1"/>
</dbReference>
<protein>
    <recommendedName>
        <fullName evidence="6 16">6-phosphogluconate dehydrogenase, decarboxylating</fullName>
        <ecNumber evidence="16">1.1.1.44</ecNumber>
    </recommendedName>
</protein>
<evidence type="ECO:0000256" key="9">
    <source>
        <dbReference type="ARBA" id="ARBA00022777"/>
    </source>
</evidence>
<dbReference type="InterPro" id="IPR006183">
    <property type="entry name" value="Pgluconate_DH"/>
</dbReference>
<evidence type="ECO:0000256" key="6">
    <source>
        <dbReference type="ARBA" id="ARBA00018193"/>
    </source>
</evidence>
<evidence type="ECO:0000256" key="10">
    <source>
        <dbReference type="ARBA" id="ARBA00022840"/>
    </source>
</evidence>
<dbReference type="InterPro" id="IPR006001">
    <property type="entry name" value="Therm_gnt_kin"/>
</dbReference>
<dbReference type="EC" id="1.1.1.44" evidence="16"/>
<dbReference type="InterPro" id="IPR031322">
    <property type="entry name" value="Shikimate/glucono_kinase"/>
</dbReference>
<dbReference type="InterPro" id="IPR027417">
    <property type="entry name" value="P-loop_NTPase"/>
</dbReference>
<comment type="function">
    <text evidence="1">Catalyzes the oxidative decarboxylation of 6-phosphogluconate to ribulose 5-phosphate and CO(2), with concomitant reduction of NADP to NADPH.</text>
</comment>
<dbReference type="SMART" id="SM01350">
    <property type="entry name" value="6PGD"/>
    <property type="match status" value="1"/>
</dbReference>
<keyword evidence="12 16" id="KW-0311">Gluconate utilization</keyword>
<dbReference type="Gene3D" id="3.40.50.300">
    <property type="entry name" value="P-loop containing nucleotide triphosphate hydrolases"/>
    <property type="match status" value="1"/>
</dbReference>
<evidence type="ECO:0000256" key="8">
    <source>
        <dbReference type="ARBA" id="ARBA00022741"/>
    </source>
</evidence>
<evidence type="ECO:0000256" key="5">
    <source>
        <dbReference type="ARBA" id="ARBA00008420"/>
    </source>
</evidence>
<evidence type="ECO:0000256" key="11">
    <source>
        <dbReference type="ARBA" id="ARBA00023002"/>
    </source>
</evidence>
<proteinExistence type="inferred from homology"/>
<evidence type="ECO:0000256" key="16">
    <source>
        <dbReference type="RuleBase" id="RU000485"/>
    </source>
</evidence>
<evidence type="ECO:0000256" key="3">
    <source>
        <dbReference type="ARBA" id="ARBA00004874"/>
    </source>
</evidence>
<evidence type="ECO:0000313" key="18">
    <source>
        <dbReference type="EMBL" id="GAA3511297.1"/>
    </source>
</evidence>
<feature type="domain" description="6-phosphogluconate dehydrogenase C-terminal" evidence="17">
    <location>
        <begin position="364"/>
        <end position="651"/>
    </location>
</feature>
<dbReference type="Pfam" id="PF03446">
    <property type="entry name" value="NAD_binding_2"/>
    <property type="match status" value="1"/>
</dbReference>